<dbReference type="AlphaFoldDB" id="A0A4Q5LW55"/>
<comment type="caution">
    <text evidence="1">The sequence shown here is derived from an EMBL/GenBank/DDBJ whole genome shotgun (WGS) entry which is preliminary data.</text>
</comment>
<accession>A0A4Q5LW55</accession>
<evidence type="ECO:0008006" key="3">
    <source>
        <dbReference type="Google" id="ProtNLM"/>
    </source>
</evidence>
<name>A0A4Q5LW55_9BACT</name>
<dbReference type="OrthoDB" id="952808at2"/>
<keyword evidence="2" id="KW-1185">Reference proteome</keyword>
<evidence type="ECO:0000313" key="2">
    <source>
        <dbReference type="Proteomes" id="UP000293162"/>
    </source>
</evidence>
<evidence type="ECO:0000313" key="1">
    <source>
        <dbReference type="EMBL" id="RYU93777.1"/>
    </source>
</evidence>
<dbReference type="EMBL" id="SEWF01000037">
    <property type="protein sequence ID" value="RYU93777.1"/>
    <property type="molecule type" value="Genomic_DNA"/>
</dbReference>
<protein>
    <recommendedName>
        <fullName evidence="3">Lipocalin-like domain-containing protein</fullName>
    </recommendedName>
</protein>
<proteinExistence type="predicted"/>
<dbReference type="Proteomes" id="UP000293162">
    <property type="component" value="Unassembled WGS sequence"/>
</dbReference>
<gene>
    <name evidence="1" type="ORF">EWM59_20435</name>
</gene>
<dbReference type="PROSITE" id="PS51257">
    <property type="entry name" value="PROKAR_LIPOPROTEIN"/>
    <property type="match status" value="1"/>
</dbReference>
<dbReference type="RefSeq" id="WP_130023107.1">
    <property type="nucleotide sequence ID" value="NZ_SEWF01000037.1"/>
</dbReference>
<reference evidence="1 2" key="1">
    <citation type="submission" date="2019-02" db="EMBL/GenBank/DDBJ databases">
        <title>Bacterial novel species Emticicia sp. 17J42-9 isolated from soil.</title>
        <authorList>
            <person name="Jung H.-Y."/>
        </authorList>
    </citation>
    <scope>NUCLEOTIDE SEQUENCE [LARGE SCALE GENOMIC DNA]</scope>
    <source>
        <strain evidence="1 2">17J42-9</strain>
    </source>
</reference>
<organism evidence="1 2">
    <name type="scientific">Emticicia agri</name>
    <dbReference type="NCBI Taxonomy" id="2492393"/>
    <lineage>
        <taxon>Bacteria</taxon>
        <taxon>Pseudomonadati</taxon>
        <taxon>Bacteroidota</taxon>
        <taxon>Cytophagia</taxon>
        <taxon>Cytophagales</taxon>
        <taxon>Leadbetterellaceae</taxon>
        <taxon>Emticicia</taxon>
    </lineage>
</organism>
<sequence length="140" mass="15371">MKTYHSFNRFFAYAIVFSMLFLYSCKDKESVEPSMADEVTGNYNVSSISQGGLVVTLPMEGLSGEYSVSKINDSKVKVSYVLKSKGYPDEVGSEDATLTKASNGGIDFHTTEKVGNFANNTITFEFTDENGDITIVAKKK</sequence>